<proteinExistence type="predicted"/>
<sequence length="468" mass="52065">LITPVFTTSIPYVTQAPTPSQRSLVTESPLNGEYSRVTQPSVINSATHFYVISSPTSVRPFLTHFLHTTSSSSTVLDNFNVKDIKHQPSSVNRERSSHKVDVNDDDDQDDDNVDDSNSDESNEQPRQWTLKPVVPYRKTTLVNTPSLSFHSTVSPLNRKPWNENVPHLFSNYRTQGTPLLPVIKHVTKHYRLPQSPTPSPYTRNLYPKISSNSTLIVNAPQLLPRFNETTKLYRSAAAKYGKKRPTAAGENRRKSDGKIVSSYGKSGKKIHSETVVAPSMSVTPPANRWRSRYMPSLSSTPTPIRRPNLPKPHVSSSHGSLNPVDYPYRVTSNPVVYDPTYFEDLWFDLITTPAVFYKADSSVRTTLISDLERSFVTVGPTRRILLTTTTAKPRAEAGAGARSGAAAATRSPPSLPQTPPTALTTKQQFLKFTGGLRRYQTTKAPVTLRRHTVTKTAKTYGKCLSRSC</sequence>
<feature type="region of interest" description="Disordered" evidence="1">
    <location>
        <begin position="86"/>
        <end position="129"/>
    </location>
</feature>
<reference evidence="2" key="1">
    <citation type="submission" date="2017-02" db="UniProtKB">
        <authorList>
            <consortium name="WormBaseParasite"/>
        </authorList>
    </citation>
    <scope>IDENTIFICATION</scope>
</reference>
<dbReference type="WBParaSite" id="EVEC_0000071801-mRNA-1">
    <property type="protein sequence ID" value="EVEC_0000071801-mRNA-1"/>
    <property type="gene ID" value="EVEC_0000071801"/>
</dbReference>
<feature type="region of interest" description="Disordered" evidence="1">
    <location>
        <begin position="393"/>
        <end position="422"/>
    </location>
</feature>
<feature type="compositionally biased region" description="Acidic residues" evidence="1">
    <location>
        <begin position="103"/>
        <end position="122"/>
    </location>
</feature>
<organism evidence="2">
    <name type="scientific">Enterobius vermicularis</name>
    <name type="common">Human pinworm</name>
    <dbReference type="NCBI Taxonomy" id="51028"/>
    <lineage>
        <taxon>Eukaryota</taxon>
        <taxon>Metazoa</taxon>
        <taxon>Ecdysozoa</taxon>
        <taxon>Nematoda</taxon>
        <taxon>Chromadorea</taxon>
        <taxon>Rhabditida</taxon>
        <taxon>Spirurina</taxon>
        <taxon>Oxyuridomorpha</taxon>
        <taxon>Oxyuroidea</taxon>
        <taxon>Oxyuridae</taxon>
        <taxon>Enterobius</taxon>
    </lineage>
</organism>
<evidence type="ECO:0000256" key="1">
    <source>
        <dbReference type="SAM" id="MobiDB-lite"/>
    </source>
</evidence>
<name>A0A0N4UTQ7_ENTVE</name>
<accession>A0A0N4UTQ7</accession>
<feature type="compositionally biased region" description="Basic and acidic residues" evidence="1">
    <location>
        <begin position="86"/>
        <end position="102"/>
    </location>
</feature>
<dbReference type="AlphaFoldDB" id="A0A0N4UTQ7"/>
<feature type="region of interest" description="Disordered" evidence="1">
    <location>
        <begin position="236"/>
        <end position="265"/>
    </location>
</feature>
<feature type="compositionally biased region" description="Low complexity" evidence="1">
    <location>
        <begin position="396"/>
        <end position="412"/>
    </location>
</feature>
<feature type="region of interest" description="Disordered" evidence="1">
    <location>
        <begin position="291"/>
        <end position="319"/>
    </location>
</feature>
<evidence type="ECO:0000313" key="2">
    <source>
        <dbReference type="WBParaSite" id="EVEC_0000071801-mRNA-1"/>
    </source>
</evidence>
<protein>
    <submittedName>
        <fullName evidence="2">Cell wall protein DAN4</fullName>
    </submittedName>
</protein>